<dbReference type="Gene3D" id="3.30.2020.30">
    <property type="match status" value="1"/>
</dbReference>
<reference evidence="10" key="2">
    <citation type="submission" date="2023-05" db="EMBL/GenBank/DDBJ databases">
        <authorList>
            <consortium name="Lawrence Berkeley National Laboratory"/>
            <person name="Steindorff A."/>
            <person name="Hensen N."/>
            <person name="Bonometti L."/>
            <person name="Westerberg I."/>
            <person name="Brannstrom I.O."/>
            <person name="Guillou S."/>
            <person name="Cros-Aarteil S."/>
            <person name="Calhoun S."/>
            <person name="Haridas S."/>
            <person name="Kuo A."/>
            <person name="Mondo S."/>
            <person name="Pangilinan J."/>
            <person name="Riley R."/>
            <person name="Labutti K."/>
            <person name="Andreopoulos B."/>
            <person name="Lipzen A."/>
            <person name="Chen C."/>
            <person name="Yanf M."/>
            <person name="Daum C."/>
            <person name="Ng V."/>
            <person name="Clum A."/>
            <person name="Ohm R."/>
            <person name="Martin F."/>
            <person name="Silar P."/>
            <person name="Natvig D."/>
            <person name="Lalanne C."/>
            <person name="Gautier V."/>
            <person name="Ament-Velasquez S.L."/>
            <person name="Kruys A."/>
            <person name="Hutchinson M.I."/>
            <person name="Powell A.J."/>
            <person name="Barry K."/>
            <person name="Miller A.N."/>
            <person name="Grigoriev I.V."/>
            <person name="Debuchy R."/>
            <person name="Gladieux P."/>
            <person name="Thoren M.H."/>
            <person name="Johannesson H."/>
        </authorList>
    </citation>
    <scope>NUCLEOTIDE SEQUENCE</scope>
    <source>
        <strain evidence="10">CBS 141.50</strain>
    </source>
</reference>
<evidence type="ECO:0000256" key="2">
    <source>
        <dbReference type="ARBA" id="ARBA00008654"/>
    </source>
</evidence>
<dbReference type="PANTHER" id="PTHR10696">
    <property type="entry name" value="GAMMA-BUTYROBETAINE HYDROXYLASE-RELATED"/>
    <property type="match status" value="1"/>
</dbReference>
<dbReference type="InterPro" id="IPR050411">
    <property type="entry name" value="AlphaKG_dependent_hydroxylases"/>
</dbReference>
<organism evidence="10 11">
    <name type="scientific">Dichotomopilus funicola</name>
    <dbReference type="NCBI Taxonomy" id="1934379"/>
    <lineage>
        <taxon>Eukaryota</taxon>
        <taxon>Fungi</taxon>
        <taxon>Dikarya</taxon>
        <taxon>Ascomycota</taxon>
        <taxon>Pezizomycotina</taxon>
        <taxon>Sordariomycetes</taxon>
        <taxon>Sordariomycetidae</taxon>
        <taxon>Sordariales</taxon>
        <taxon>Chaetomiaceae</taxon>
        <taxon>Dichotomopilus</taxon>
    </lineage>
</organism>
<dbReference type="InterPro" id="IPR038492">
    <property type="entry name" value="GBBH-like_N_sf"/>
</dbReference>
<evidence type="ECO:0000313" key="11">
    <source>
        <dbReference type="Proteomes" id="UP001302676"/>
    </source>
</evidence>
<dbReference type="GeneID" id="87820014"/>
<evidence type="ECO:0000256" key="4">
    <source>
        <dbReference type="ARBA" id="ARBA00022964"/>
    </source>
</evidence>
<dbReference type="Gene3D" id="3.60.130.10">
    <property type="entry name" value="Clavaminate synthase-like"/>
    <property type="match status" value="1"/>
</dbReference>
<name>A0AAN6V5J1_9PEZI</name>
<accession>A0AAN6V5J1</accession>
<dbReference type="RefSeq" id="XP_062638551.1">
    <property type="nucleotide sequence ID" value="XM_062783401.1"/>
</dbReference>
<keyword evidence="4" id="KW-0223">Dioxygenase</keyword>
<dbReference type="Pfam" id="PF02668">
    <property type="entry name" value="TauD"/>
    <property type="match status" value="1"/>
</dbReference>
<feature type="domain" description="TauD/TfdA-like" evidence="8">
    <location>
        <begin position="198"/>
        <end position="444"/>
    </location>
</feature>
<dbReference type="Proteomes" id="UP001302676">
    <property type="component" value="Unassembled WGS sequence"/>
</dbReference>
<dbReference type="InterPro" id="IPR042098">
    <property type="entry name" value="TauD-like_sf"/>
</dbReference>
<proteinExistence type="inferred from homology"/>
<keyword evidence="5" id="KW-0560">Oxidoreductase</keyword>
<dbReference type="GO" id="GO:0045329">
    <property type="term" value="P:carnitine biosynthetic process"/>
    <property type="evidence" value="ECO:0007669"/>
    <property type="project" value="TreeGrafter"/>
</dbReference>
<dbReference type="InterPro" id="IPR003819">
    <property type="entry name" value="TauD/TfdA-like"/>
</dbReference>
<keyword evidence="11" id="KW-1185">Reference proteome</keyword>
<comment type="cofactor">
    <cofactor evidence="1">
        <name>Fe(2+)</name>
        <dbReference type="ChEBI" id="CHEBI:29033"/>
    </cofactor>
</comment>
<evidence type="ECO:0000256" key="6">
    <source>
        <dbReference type="ARBA" id="ARBA00023004"/>
    </source>
</evidence>
<evidence type="ECO:0000256" key="3">
    <source>
        <dbReference type="ARBA" id="ARBA00022723"/>
    </source>
</evidence>
<sequence length="496" mass="56450">MASRVSGSYRAGLLAMRLPAARLTASVPASQTAIRRLAGLQSSIPTTCTLNYAPRREYYTPPWRAGQKPPWKSHGADTQPWKEGPGGQRHKPLISTLWLRDSCPCPLCVDPDSGQKNFSTTSLPENPEIETAQLDNDGSLRVVWANDPLSGGAQHISVYPVATVEYLKKWDRAPMYRHSPGARLLWDRPMFEGLLDQGRGKVDYQDWMAGGDQFWRALNDLREMGLIFVRGVPSDEEAVERIAKQIGPIMETFYGRTWDVRSKPNAENVAYTSQFLGLHQDLLYYPDVPHLQLLHCLSNDAEGGESLFSNGARAAVELHLATPWSRTTLKTHPVTHGYNKNGHDYTRTSPTILLSPDASQAETRWSPPFQQPFRPPQKAEHVRNFIRWKRAAARFQELAESNTHMFETKLQEGECVIFNNRYILHGRRAFATGNQGGRWLKGTYVNEYEYNRAMLRLDQHMRPKAIPGAWPKQGTDWRKFQRREREIVRVSMDRAS</sequence>
<dbReference type="CDD" id="cd00250">
    <property type="entry name" value="CAS_like"/>
    <property type="match status" value="1"/>
</dbReference>
<reference evidence="10" key="1">
    <citation type="journal article" date="2023" name="Mol. Phylogenet. Evol.">
        <title>Genome-scale phylogeny and comparative genomics of the fungal order Sordariales.</title>
        <authorList>
            <person name="Hensen N."/>
            <person name="Bonometti L."/>
            <person name="Westerberg I."/>
            <person name="Brannstrom I.O."/>
            <person name="Guillou S."/>
            <person name="Cros-Aarteil S."/>
            <person name="Calhoun S."/>
            <person name="Haridas S."/>
            <person name="Kuo A."/>
            <person name="Mondo S."/>
            <person name="Pangilinan J."/>
            <person name="Riley R."/>
            <person name="LaButti K."/>
            <person name="Andreopoulos B."/>
            <person name="Lipzen A."/>
            <person name="Chen C."/>
            <person name="Yan M."/>
            <person name="Daum C."/>
            <person name="Ng V."/>
            <person name="Clum A."/>
            <person name="Steindorff A."/>
            <person name="Ohm R.A."/>
            <person name="Martin F."/>
            <person name="Silar P."/>
            <person name="Natvig D.O."/>
            <person name="Lalanne C."/>
            <person name="Gautier V."/>
            <person name="Ament-Velasquez S.L."/>
            <person name="Kruys A."/>
            <person name="Hutchinson M.I."/>
            <person name="Powell A.J."/>
            <person name="Barry K."/>
            <person name="Miller A.N."/>
            <person name="Grigoriev I.V."/>
            <person name="Debuchy R."/>
            <person name="Gladieux P."/>
            <person name="Hiltunen Thoren M."/>
            <person name="Johannesson H."/>
        </authorList>
    </citation>
    <scope>NUCLEOTIDE SEQUENCE</scope>
    <source>
        <strain evidence="10">CBS 141.50</strain>
    </source>
</reference>
<dbReference type="AlphaFoldDB" id="A0AAN6V5J1"/>
<comment type="caution">
    <text evidence="10">The sequence shown here is derived from an EMBL/GenBank/DDBJ whole genome shotgun (WGS) entry which is preliminary data.</text>
</comment>
<dbReference type="GO" id="GO:0016706">
    <property type="term" value="F:2-oxoglutarate-dependent dioxygenase activity"/>
    <property type="evidence" value="ECO:0007669"/>
    <property type="project" value="UniProtKB-ARBA"/>
</dbReference>
<feature type="domain" description="Gamma-butyrobetaine hydroxylase-like N-terminal" evidence="9">
    <location>
        <begin position="94"/>
        <end position="147"/>
    </location>
</feature>
<comment type="similarity">
    <text evidence="2">Belongs to the gamma-BBH/TMLD family.</text>
</comment>
<dbReference type="GO" id="GO:0005739">
    <property type="term" value="C:mitochondrion"/>
    <property type="evidence" value="ECO:0007669"/>
    <property type="project" value="TreeGrafter"/>
</dbReference>
<evidence type="ECO:0000256" key="7">
    <source>
        <dbReference type="SAM" id="MobiDB-lite"/>
    </source>
</evidence>
<gene>
    <name evidence="10" type="ORF">C8A04DRAFT_36090</name>
</gene>
<protein>
    <recommendedName>
        <fullName evidence="12">Gamma-butyrobetaine dioxygenase</fullName>
    </recommendedName>
</protein>
<dbReference type="EMBL" id="MU853571">
    <property type="protein sequence ID" value="KAK4145180.1"/>
    <property type="molecule type" value="Genomic_DNA"/>
</dbReference>
<keyword evidence="3" id="KW-0479">Metal-binding</keyword>
<dbReference type="GO" id="GO:0046872">
    <property type="term" value="F:metal ion binding"/>
    <property type="evidence" value="ECO:0007669"/>
    <property type="project" value="UniProtKB-KW"/>
</dbReference>
<dbReference type="PANTHER" id="PTHR10696:SF25">
    <property type="entry name" value="OXIDOREDUCTASE AIM17-RELATED"/>
    <property type="match status" value="1"/>
</dbReference>
<evidence type="ECO:0000259" key="9">
    <source>
        <dbReference type="Pfam" id="PF06155"/>
    </source>
</evidence>
<dbReference type="InterPro" id="IPR010376">
    <property type="entry name" value="GBBH-like_N"/>
</dbReference>
<evidence type="ECO:0000256" key="1">
    <source>
        <dbReference type="ARBA" id="ARBA00001954"/>
    </source>
</evidence>
<evidence type="ECO:0000256" key="5">
    <source>
        <dbReference type="ARBA" id="ARBA00023002"/>
    </source>
</evidence>
<dbReference type="Pfam" id="PF06155">
    <property type="entry name" value="GBBH-like_N"/>
    <property type="match status" value="1"/>
</dbReference>
<evidence type="ECO:0000313" key="10">
    <source>
        <dbReference type="EMBL" id="KAK4145180.1"/>
    </source>
</evidence>
<evidence type="ECO:0008006" key="12">
    <source>
        <dbReference type="Google" id="ProtNLM"/>
    </source>
</evidence>
<evidence type="ECO:0000259" key="8">
    <source>
        <dbReference type="Pfam" id="PF02668"/>
    </source>
</evidence>
<feature type="region of interest" description="Disordered" evidence="7">
    <location>
        <begin position="63"/>
        <end position="88"/>
    </location>
</feature>
<dbReference type="SUPFAM" id="SSF51197">
    <property type="entry name" value="Clavaminate synthase-like"/>
    <property type="match status" value="1"/>
</dbReference>
<keyword evidence="6" id="KW-0408">Iron</keyword>